<evidence type="ECO:0000259" key="1">
    <source>
        <dbReference type="Pfam" id="PF20149"/>
    </source>
</evidence>
<keyword evidence="3" id="KW-1185">Reference proteome</keyword>
<protein>
    <recommendedName>
        <fullName evidence="1">DUF6532 domain-containing protein</fullName>
    </recommendedName>
</protein>
<accession>A0A0C2WDP8</accession>
<evidence type="ECO:0000313" key="3">
    <source>
        <dbReference type="Proteomes" id="UP000054549"/>
    </source>
</evidence>
<dbReference type="AlphaFoldDB" id="A0A0C2WDP8"/>
<reference evidence="2 3" key="1">
    <citation type="submission" date="2014-04" db="EMBL/GenBank/DDBJ databases">
        <title>Evolutionary Origins and Diversification of the Mycorrhizal Mutualists.</title>
        <authorList>
            <consortium name="DOE Joint Genome Institute"/>
            <consortium name="Mycorrhizal Genomics Consortium"/>
            <person name="Kohler A."/>
            <person name="Kuo A."/>
            <person name="Nagy L.G."/>
            <person name="Floudas D."/>
            <person name="Copeland A."/>
            <person name="Barry K.W."/>
            <person name="Cichocki N."/>
            <person name="Veneault-Fourrey C."/>
            <person name="LaButti K."/>
            <person name="Lindquist E.A."/>
            <person name="Lipzen A."/>
            <person name="Lundell T."/>
            <person name="Morin E."/>
            <person name="Murat C."/>
            <person name="Riley R."/>
            <person name="Ohm R."/>
            <person name="Sun H."/>
            <person name="Tunlid A."/>
            <person name="Henrissat B."/>
            <person name="Grigoriev I.V."/>
            <person name="Hibbett D.S."/>
            <person name="Martin F."/>
        </authorList>
    </citation>
    <scope>NUCLEOTIDE SEQUENCE [LARGE SCALE GENOMIC DNA]</scope>
    <source>
        <strain evidence="2 3">Koide BX008</strain>
    </source>
</reference>
<feature type="domain" description="DUF6532" evidence="1">
    <location>
        <begin position="50"/>
        <end position="256"/>
    </location>
</feature>
<proteinExistence type="predicted"/>
<dbReference type="Pfam" id="PF20149">
    <property type="entry name" value="DUF6532"/>
    <property type="match status" value="1"/>
</dbReference>
<dbReference type="InParanoid" id="A0A0C2WDP8"/>
<dbReference type="InterPro" id="IPR045341">
    <property type="entry name" value="DUF6532"/>
</dbReference>
<name>A0A0C2WDP8_AMAMK</name>
<dbReference type="HOGENOM" id="CLU_090691_0_0_1"/>
<dbReference type="OrthoDB" id="3225557at2759"/>
<dbReference type="EMBL" id="KN818652">
    <property type="protein sequence ID" value="KIL54716.1"/>
    <property type="molecule type" value="Genomic_DNA"/>
</dbReference>
<dbReference type="Proteomes" id="UP000054549">
    <property type="component" value="Unassembled WGS sequence"/>
</dbReference>
<sequence>MGFLEDNEGLQDFKDDDDAWPEAPWCPPGPGQRIMSLFAQPQTLRLILQHAIRQITGHAMTKSAYIPVEETPTHIISTTKQSARHFASKEYEARLEKDVMLKVEVVRVMNNRLSIYRAKSKSVARDLVELKYLLNDNDDRKAQIDKLIQNSIYIYPLKPDGSGIINTKPFHHPAIIRTITEMYFTARRGRTLAEKHAARFTSSITEGPRAHELEVPAPMVAMAATAIHASFDDFASKRDFSADVYEDVYRKHISFL</sequence>
<dbReference type="STRING" id="946122.A0A0C2WDP8"/>
<gene>
    <name evidence="2" type="ORF">M378DRAFT_92032</name>
</gene>
<feature type="non-terminal residue" evidence="2">
    <location>
        <position position="256"/>
    </location>
</feature>
<organism evidence="2 3">
    <name type="scientific">Amanita muscaria (strain Koide BX008)</name>
    <dbReference type="NCBI Taxonomy" id="946122"/>
    <lineage>
        <taxon>Eukaryota</taxon>
        <taxon>Fungi</taxon>
        <taxon>Dikarya</taxon>
        <taxon>Basidiomycota</taxon>
        <taxon>Agaricomycotina</taxon>
        <taxon>Agaricomycetes</taxon>
        <taxon>Agaricomycetidae</taxon>
        <taxon>Agaricales</taxon>
        <taxon>Pluteineae</taxon>
        <taxon>Amanitaceae</taxon>
        <taxon>Amanita</taxon>
    </lineage>
</organism>
<evidence type="ECO:0000313" key="2">
    <source>
        <dbReference type="EMBL" id="KIL54716.1"/>
    </source>
</evidence>